<gene>
    <name evidence="1" type="ORF">EYF80_001287</name>
</gene>
<organism evidence="1 2">
    <name type="scientific">Liparis tanakae</name>
    <name type="common">Tanaka's snailfish</name>
    <dbReference type="NCBI Taxonomy" id="230148"/>
    <lineage>
        <taxon>Eukaryota</taxon>
        <taxon>Metazoa</taxon>
        <taxon>Chordata</taxon>
        <taxon>Craniata</taxon>
        <taxon>Vertebrata</taxon>
        <taxon>Euteleostomi</taxon>
        <taxon>Actinopterygii</taxon>
        <taxon>Neopterygii</taxon>
        <taxon>Teleostei</taxon>
        <taxon>Neoteleostei</taxon>
        <taxon>Acanthomorphata</taxon>
        <taxon>Eupercaria</taxon>
        <taxon>Perciformes</taxon>
        <taxon>Cottioidei</taxon>
        <taxon>Cottales</taxon>
        <taxon>Liparidae</taxon>
        <taxon>Liparis</taxon>
    </lineage>
</organism>
<protein>
    <submittedName>
        <fullName evidence="1">Uncharacterized protein</fullName>
    </submittedName>
</protein>
<reference evidence="1 2" key="1">
    <citation type="submission" date="2019-03" db="EMBL/GenBank/DDBJ databases">
        <title>First draft genome of Liparis tanakae, snailfish: a comprehensive survey of snailfish specific genes.</title>
        <authorList>
            <person name="Kim W."/>
            <person name="Song I."/>
            <person name="Jeong J.-H."/>
            <person name="Kim D."/>
            <person name="Kim S."/>
            <person name="Ryu S."/>
            <person name="Song J.Y."/>
            <person name="Lee S.K."/>
        </authorList>
    </citation>
    <scope>NUCLEOTIDE SEQUENCE [LARGE SCALE GENOMIC DNA]</scope>
    <source>
        <tissue evidence="1">Muscle</tissue>
    </source>
</reference>
<sequence>MSLLVLYHRACNKEVGRRLRSQAQSSNRIYSQRRCTSWIDQLLRAPPPARNQHMTLCTEHWLCALTGERVKVAPNQRERGRRRLINDHMLGDISSRQIP</sequence>
<comment type="caution">
    <text evidence="1">The sequence shown here is derived from an EMBL/GenBank/DDBJ whole genome shotgun (WGS) entry which is preliminary data.</text>
</comment>
<accession>A0A4Z2JFB4</accession>
<proteinExistence type="predicted"/>
<name>A0A4Z2JFB4_9TELE</name>
<dbReference type="Proteomes" id="UP000314294">
    <property type="component" value="Unassembled WGS sequence"/>
</dbReference>
<evidence type="ECO:0000313" key="2">
    <source>
        <dbReference type="Proteomes" id="UP000314294"/>
    </source>
</evidence>
<dbReference type="AlphaFoldDB" id="A0A4Z2JFB4"/>
<keyword evidence="2" id="KW-1185">Reference proteome</keyword>
<dbReference type="EMBL" id="SRLO01000005">
    <property type="protein sequence ID" value="TNN88504.1"/>
    <property type="molecule type" value="Genomic_DNA"/>
</dbReference>
<evidence type="ECO:0000313" key="1">
    <source>
        <dbReference type="EMBL" id="TNN88504.1"/>
    </source>
</evidence>